<comment type="similarity">
    <text evidence="3 19">Belongs to the CcoP / FixP family.</text>
</comment>
<protein>
    <recommendedName>
        <fullName evidence="19">Cbb3-type cytochrome c oxidase subunit</fullName>
    </recommendedName>
</protein>
<feature type="binding site" description="axial binding residue" evidence="20">
    <location>
        <position position="152"/>
    </location>
    <ligand>
        <name>heme c</name>
        <dbReference type="ChEBI" id="CHEBI:61717"/>
        <label>1</label>
    </ligand>
    <ligandPart>
        <name>Fe</name>
        <dbReference type="ChEBI" id="CHEBI:18248"/>
    </ligandPart>
</feature>
<comment type="function">
    <text evidence="19">C-type cytochrome. Part of the cbb3-type cytochrome c oxidase complex.</text>
</comment>
<feature type="domain" description="Cytochrome c" evidence="23">
    <location>
        <begin position="135"/>
        <end position="215"/>
    </location>
</feature>
<feature type="transmembrane region" description="Helical" evidence="22">
    <location>
        <begin position="12"/>
        <end position="30"/>
    </location>
</feature>
<proteinExistence type="inferred from homology"/>
<dbReference type="Pfam" id="PF14715">
    <property type="entry name" value="FixP_N"/>
    <property type="match status" value="1"/>
</dbReference>
<evidence type="ECO:0000256" key="19">
    <source>
        <dbReference type="PIRNR" id="PIRNR000006"/>
    </source>
</evidence>
<dbReference type="InterPro" id="IPR032858">
    <property type="entry name" value="CcoP_N"/>
</dbReference>
<dbReference type="InterPro" id="IPR009056">
    <property type="entry name" value="Cyt_c-like_dom"/>
</dbReference>
<evidence type="ECO:0000256" key="5">
    <source>
        <dbReference type="ARBA" id="ARBA00022475"/>
    </source>
</evidence>
<dbReference type="PANTHER" id="PTHR33751">
    <property type="entry name" value="CBB3-TYPE CYTOCHROME C OXIDASE SUBUNIT FIXP"/>
    <property type="match status" value="1"/>
</dbReference>
<feature type="binding site" description="axial binding residue" evidence="20">
    <location>
        <position position="279"/>
    </location>
    <ligand>
        <name>heme c</name>
        <dbReference type="ChEBI" id="CHEBI:61717"/>
        <label>1</label>
    </ligand>
    <ligandPart>
        <name>Fe</name>
        <dbReference type="ChEBI" id="CHEBI:18248"/>
    </ligandPart>
</feature>
<evidence type="ECO:0000256" key="18">
    <source>
        <dbReference type="ARBA" id="ARBA00023136"/>
    </source>
</evidence>
<dbReference type="NCBIfam" id="TIGR00782">
    <property type="entry name" value="ccoP"/>
    <property type="match status" value="1"/>
</dbReference>
<keyword evidence="9 22" id="KW-0812">Transmembrane</keyword>
<evidence type="ECO:0000256" key="7">
    <source>
        <dbReference type="ARBA" id="ARBA00022617"/>
    </source>
</evidence>
<evidence type="ECO:0000256" key="22">
    <source>
        <dbReference type="SAM" id="Phobius"/>
    </source>
</evidence>
<dbReference type="AlphaFoldDB" id="A0A7X4H8J4"/>
<keyword evidence="5 19" id="KW-1003">Cell membrane</keyword>
<sequence length="324" mass="34971">MSDFTSGFWNYYIITLTMLGVFGCAVLLYSQSKHKVKALKDVNAPVGTTGHIWDEDLTELNTPMPRWWMWLFYITIVFGLAYLFLYPGLGDYAGKLGWKSSGQYGAELKQAEAEYGPLFNQYLKQELTAVAADPKAQAIGERLFLTYCAQCHGSDARGNKGFPNLTDKDWLYGGAPDVIKTTIMNGRHGVMPPMGAALGSDKDVENVAHYVLSLSGGAADPIKSVFGKSKFNACMGCHTGAGTGNQALGAPNLTDKVWLYGGSAETIMETIRKGRNNTMPAFADFLGEGKVHVLAAYVWGLSNQPAVAAAPAQGNSNERAGTSH</sequence>
<evidence type="ECO:0000256" key="15">
    <source>
        <dbReference type="ARBA" id="ARBA00023002"/>
    </source>
</evidence>
<keyword evidence="25" id="KW-1185">Reference proteome</keyword>
<evidence type="ECO:0000256" key="1">
    <source>
        <dbReference type="ARBA" id="ARBA00004533"/>
    </source>
</evidence>
<keyword evidence="10 19" id="KW-0479">Metal-binding</keyword>
<keyword evidence="11" id="KW-0677">Repeat</keyword>
<dbReference type="GO" id="GO:0020037">
    <property type="term" value="F:heme binding"/>
    <property type="evidence" value="ECO:0007669"/>
    <property type="project" value="InterPro"/>
</dbReference>
<evidence type="ECO:0000256" key="6">
    <source>
        <dbReference type="ARBA" id="ARBA00022519"/>
    </source>
</evidence>
<feature type="binding site" description="covalent" evidence="21">
    <location>
        <position position="237"/>
    </location>
    <ligand>
        <name>heme c</name>
        <dbReference type="ChEBI" id="CHEBI:61717"/>
        <label>2</label>
    </ligand>
</feature>
<dbReference type="GO" id="GO:0016491">
    <property type="term" value="F:oxidoreductase activity"/>
    <property type="evidence" value="ECO:0007669"/>
    <property type="project" value="UniProtKB-KW"/>
</dbReference>
<organism evidence="24 25">
    <name type="scientific">Pseudoduganella aquatica</name>
    <dbReference type="NCBI Taxonomy" id="2660641"/>
    <lineage>
        <taxon>Bacteria</taxon>
        <taxon>Pseudomonadati</taxon>
        <taxon>Pseudomonadota</taxon>
        <taxon>Betaproteobacteria</taxon>
        <taxon>Burkholderiales</taxon>
        <taxon>Oxalobacteraceae</taxon>
        <taxon>Telluria group</taxon>
        <taxon>Pseudoduganella</taxon>
    </lineage>
</organism>
<evidence type="ECO:0000256" key="2">
    <source>
        <dbReference type="ARBA" id="ARBA00004673"/>
    </source>
</evidence>
<feature type="binding site" description="covalent" evidence="21">
    <location>
        <position position="148"/>
    </location>
    <ligand>
        <name>heme c</name>
        <dbReference type="ChEBI" id="CHEBI:61717"/>
        <label>1</label>
    </ligand>
</feature>
<keyword evidence="4 19" id="KW-0813">Transport</keyword>
<keyword evidence="16 19" id="KW-0408">Iron</keyword>
<keyword evidence="18 19" id="KW-0472">Membrane</keyword>
<dbReference type="InterPro" id="IPR050597">
    <property type="entry name" value="Cytochrome_c_Oxidase_Subunit"/>
</dbReference>
<dbReference type="Gene3D" id="6.10.280.130">
    <property type="match status" value="1"/>
</dbReference>
<keyword evidence="12 19" id="KW-0375">Hydrogen ion transport</keyword>
<comment type="caution">
    <text evidence="24">The sequence shown here is derived from an EMBL/GenBank/DDBJ whole genome shotgun (WGS) entry which is preliminary data.</text>
</comment>
<evidence type="ECO:0000256" key="8">
    <source>
        <dbReference type="ARBA" id="ARBA00022660"/>
    </source>
</evidence>
<dbReference type="PANTHER" id="PTHR33751:SF1">
    <property type="entry name" value="CBB3-TYPE CYTOCHROME C OXIDASE SUBUNIT FIXP"/>
    <property type="match status" value="1"/>
</dbReference>
<evidence type="ECO:0000256" key="13">
    <source>
        <dbReference type="ARBA" id="ARBA00022982"/>
    </source>
</evidence>
<dbReference type="InterPro" id="IPR038414">
    <property type="entry name" value="CcoP_N_sf"/>
</dbReference>
<keyword evidence="15 19" id="KW-0560">Oxidoreductase</keyword>
<dbReference type="RefSeq" id="WP_161070304.1">
    <property type="nucleotide sequence ID" value="NZ_CP086370.1"/>
</dbReference>
<comment type="subcellular location">
    <subcellularLocation>
        <location evidence="1 19">Cell inner membrane</location>
    </subcellularLocation>
</comment>
<evidence type="ECO:0000259" key="23">
    <source>
        <dbReference type="PROSITE" id="PS51007"/>
    </source>
</evidence>
<evidence type="ECO:0000313" key="25">
    <source>
        <dbReference type="Proteomes" id="UP000450676"/>
    </source>
</evidence>
<dbReference type="GO" id="GO:0005886">
    <property type="term" value="C:plasma membrane"/>
    <property type="evidence" value="ECO:0007669"/>
    <property type="project" value="UniProtKB-SubCell"/>
</dbReference>
<evidence type="ECO:0000313" key="24">
    <source>
        <dbReference type="EMBL" id="MYN05917.1"/>
    </source>
</evidence>
<evidence type="ECO:0000256" key="20">
    <source>
        <dbReference type="PIRSR" id="PIRSR000006-1"/>
    </source>
</evidence>
<dbReference type="Gene3D" id="1.10.760.10">
    <property type="entry name" value="Cytochrome c-like domain"/>
    <property type="match status" value="2"/>
</dbReference>
<dbReference type="GO" id="GO:0046872">
    <property type="term" value="F:metal ion binding"/>
    <property type="evidence" value="ECO:0007669"/>
    <property type="project" value="UniProtKB-KW"/>
</dbReference>
<evidence type="ECO:0000256" key="4">
    <source>
        <dbReference type="ARBA" id="ARBA00022448"/>
    </source>
</evidence>
<dbReference type="UniPathway" id="UPA00705"/>
<name>A0A7X4H8J4_9BURK</name>
<keyword evidence="14 22" id="KW-1133">Transmembrane helix</keyword>
<keyword evidence="7 19" id="KW-0349">Heme</keyword>
<feature type="domain" description="Cytochrome c" evidence="23">
    <location>
        <begin position="217"/>
        <end position="302"/>
    </location>
</feature>
<dbReference type="GO" id="GO:1902600">
    <property type="term" value="P:proton transmembrane transport"/>
    <property type="evidence" value="ECO:0007669"/>
    <property type="project" value="UniProtKB-KW"/>
</dbReference>
<dbReference type="InterPro" id="IPR004678">
    <property type="entry name" value="Cyt_c_oxidase_cbb3_su3"/>
</dbReference>
<feature type="transmembrane region" description="Helical" evidence="22">
    <location>
        <begin position="67"/>
        <end position="86"/>
    </location>
</feature>
<dbReference type="PIRSF" id="PIRSF000006">
    <property type="entry name" value="Cbb3-Cox_fixP"/>
    <property type="match status" value="1"/>
</dbReference>
<dbReference type="Pfam" id="PF13442">
    <property type="entry name" value="Cytochrome_CBB3"/>
    <property type="match status" value="2"/>
</dbReference>
<comment type="cofactor">
    <cofactor evidence="19 21">
        <name>heme c</name>
        <dbReference type="ChEBI" id="CHEBI:61717"/>
    </cofactor>
    <text evidence="19 21">Binds 2 heme C groups per subunit.</text>
</comment>
<reference evidence="24 25" key="1">
    <citation type="submission" date="2019-12" db="EMBL/GenBank/DDBJ databases">
        <title>Novel species isolated from a subtropical stream in China.</title>
        <authorList>
            <person name="Lu H."/>
        </authorList>
    </citation>
    <scope>NUCLEOTIDE SEQUENCE [LARGE SCALE GENOMIC DNA]</scope>
    <source>
        <strain evidence="24 25">FT127W</strain>
    </source>
</reference>
<comment type="pathway">
    <text evidence="2 19">Energy metabolism; oxidative phosphorylation.</text>
</comment>
<evidence type="ECO:0000256" key="11">
    <source>
        <dbReference type="ARBA" id="ARBA00022737"/>
    </source>
</evidence>
<dbReference type="PROSITE" id="PS51007">
    <property type="entry name" value="CYTC"/>
    <property type="match status" value="2"/>
</dbReference>
<evidence type="ECO:0000256" key="17">
    <source>
        <dbReference type="ARBA" id="ARBA00023065"/>
    </source>
</evidence>
<comment type="subunit">
    <text evidence="19">Component of the cbb3-type cytochrome c oxidase.</text>
</comment>
<evidence type="ECO:0000256" key="9">
    <source>
        <dbReference type="ARBA" id="ARBA00022692"/>
    </source>
</evidence>
<dbReference type="GO" id="GO:0006119">
    <property type="term" value="P:oxidative phosphorylation"/>
    <property type="evidence" value="ECO:0007669"/>
    <property type="project" value="UniProtKB-UniPathway"/>
</dbReference>
<dbReference type="EMBL" id="WWCU01000001">
    <property type="protein sequence ID" value="MYN05917.1"/>
    <property type="molecule type" value="Genomic_DNA"/>
</dbReference>
<keyword evidence="17 19" id="KW-0406">Ion transport</keyword>
<evidence type="ECO:0000256" key="10">
    <source>
        <dbReference type="ARBA" id="ARBA00022723"/>
    </source>
</evidence>
<accession>A0A7X4H8J4</accession>
<feature type="binding site" description="covalent" evidence="21">
    <location>
        <position position="151"/>
    </location>
    <ligand>
        <name>heme c</name>
        <dbReference type="ChEBI" id="CHEBI:61717"/>
        <label>1</label>
    </ligand>
</feature>
<feature type="binding site" description="axial binding residue" evidence="20">
    <location>
        <position position="191"/>
    </location>
    <ligand>
        <name>heme c</name>
        <dbReference type="ChEBI" id="CHEBI:61717"/>
        <label>2</label>
    </ligand>
    <ligandPart>
        <name>Fe</name>
        <dbReference type="ChEBI" id="CHEBI:18248"/>
    </ligandPart>
</feature>
<keyword evidence="13 19" id="KW-0249">Electron transport</keyword>
<feature type="binding site" description="covalent" evidence="21">
    <location>
        <position position="234"/>
    </location>
    <ligand>
        <name>heme c</name>
        <dbReference type="ChEBI" id="CHEBI:61717"/>
        <label>2</label>
    </ligand>
</feature>
<evidence type="ECO:0000256" key="3">
    <source>
        <dbReference type="ARBA" id="ARBA00006113"/>
    </source>
</evidence>
<feature type="binding site" description="axial binding residue" evidence="20">
    <location>
        <position position="238"/>
    </location>
    <ligand>
        <name>heme c</name>
        <dbReference type="ChEBI" id="CHEBI:61717"/>
        <label>2</label>
    </ligand>
    <ligandPart>
        <name>Fe</name>
        <dbReference type="ChEBI" id="CHEBI:18248"/>
    </ligandPart>
</feature>
<keyword evidence="6 19" id="KW-0997">Cell inner membrane</keyword>
<dbReference type="InterPro" id="IPR036909">
    <property type="entry name" value="Cyt_c-like_dom_sf"/>
</dbReference>
<dbReference type="GO" id="GO:0009055">
    <property type="term" value="F:electron transfer activity"/>
    <property type="evidence" value="ECO:0007669"/>
    <property type="project" value="InterPro"/>
</dbReference>
<gene>
    <name evidence="24" type="primary">ccoP</name>
    <name evidence="24" type="ORF">GTP77_01045</name>
</gene>
<evidence type="ECO:0000256" key="12">
    <source>
        <dbReference type="ARBA" id="ARBA00022781"/>
    </source>
</evidence>
<dbReference type="SUPFAM" id="SSF46626">
    <property type="entry name" value="Cytochrome c"/>
    <property type="match status" value="2"/>
</dbReference>
<keyword evidence="8 19" id="KW-0679">Respiratory chain</keyword>
<evidence type="ECO:0000256" key="16">
    <source>
        <dbReference type="ARBA" id="ARBA00023004"/>
    </source>
</evidence>
<evidence type="ECO:0000256" key="21">
    <source>
        <dbReference type="PIRSR" id="PIRSR000006-2"/>
    </source>
</evidence>
<dbReference type="Proteomes" id="UP000450676">
    <property type="component" value="Unassembled WGS sequence"/>
</dbReference>
<evidence type="ECO:0000256" key="14">
    <source>
        <dbReference type="ARBA" id="ARBA00022989"/>
    </source>
</evidence>